<sequence>MIPEIKEWRVVIFLLVLSCKLEWIVDGQPQPQVPCFFIFGDSLSDSGNNNDLETAARANYKPYGIDYPDGPTGRFTNGKTIMDVVAEHLGFDHHIPPFRTASGDIILKGVNYASGSAGIFEETGTHLALYGLGARKFMLSGLGKIGCTPYGIITFGAGKVCAEEMNEGSRLFNLEVVDLVDKLNKELPDAKFIFLNNTSIGNGDPFKIGFTNFAAGCCKVREDGQCNPNEEPCINRKEFVFWDHFHPTEVTNILTASRTYTAFDPTDCYPTDVRQLALLQLSSAKV</sequence>
<dbReference type="Gene3D" id="3.40.50.1110">
    <property type="entry name" value="SGNH hydrolase"/>
    <property type="match status" value="2"/>
</dbReference>
<evidence type="ECO:0000256" key="5">
    <source>
        <dbReference type="ARBA" id="ARBA00022801"/>
    </source>
</evidence>
<reference evidence="9 10" key="1">
    <citation type="journal article" date="2014" name="PLoS ONE">
        <title>Global Analysis of Gene Expression Profiles in Physic Nut (Jatropha curcas L.) Seedlings Exposed to Salt Stress.</title>
        <authorList>
            <person name="Zhang L."/>
            <person name="Zhang C."/>
            <person name="Wu P."/>
            <person name="Chen Y."/>
            <person name="Li M."/>
            <person name="Jiang H."/>
            <person name="Wu G."/>
        </authorList>
    </citation>
    <scope>NUCLEOTIDE SEQUENCE [LARGE SCALE GENOMIC DNA]</scope>
    <source>
        <strain evidence="10">cv. GZQX0401</strain>
        <tissue evidence="9">Young leaves</tissue>
    </source>
</reference>
<keyword evidence="5" id="KW-0378">Hydrolase</keyword>
<evidence type="ECO:0000256" key="1">
    <source>
        <dbReference type="ARBA" id="ARBA00004613"/>
    </source>
</evidence>
<keyword evidence="3" id="KW-0964">Secreted</keyword>
<evidence type="ECO:0000313" key="10">
    <source>
        <dbReference type="Proteomes" id="UP000027138"/>
    </source>
</evidence>
<dbReference type="PANTHER" id="PTHR45650:SF3">
    <property type="entry name" value="OS01G0748500 PROTEIN"/>
    <property type="match status" value="1"/>
</dbReference>
<dbReference type="AlphaFoldDB" id="A0A067JBL7"/>
<dbReference type="InterPro" id="IPR036514">
    <property type="entry name" value="SGNH_hydro_sf"/>
</dbReference>
<protein>
    <submittedName>
        <fullName evidence="9">Uncharacterized protein</fullName>
    </submittedName>
</protein>
<dbReference type="Pfam" id="PF00657">
    <property type="entry name" value="Lipase_GDSL"/>
    <property type="match status" value="2"/>
</dbReference>
<name>A0A067JBL7_JATCU</name>
<dbReference type="GO" id="GO:0005576">
    <property type="term" value="C:extracellular region"/>
    <property type="evidence" value="ECO:0007669"/>
    <property type="project" value="UniProtKB-SubCell"/>
</dbReference>
<evidence type="ECO:0000256" key="7">
    <source>
        <dbReference type="ARBA" id="ARBA00023098"/>
    </source>
</evidence>
<evidence type="ECO:0000313" key="9">
    <source>
        <dbReference type="EMBL" id="KDP21167.1"/>
    </source>
</evidence>
<dbReference type="InterPro" id="IPR001087">
    <property type="entry name" value="GDSL"/>
</dbReference>
<dbReference type="EMBL" id="KK915662">
    <property type="protein sequence ID" value="KDP21167.1"/>
    <property type="molecule type" value="Genomic_DNA"/>
</dbReference>
<evidence type="ECO:0000256" key="4">
    <source>
        <dbReference type="ARBA" id="ARBA00022729"/>
    </source>
</evidence>
<dbReference type="Proteomes" id="UP000027138">
    <property type="component" value="Unassembled WGS sequence"/>
</dbReference>
<evidence type="ECO:0000256" key="2">
    <source>
        <dbReference type="ARBA" id="ARBA00008668"/>
    </source>
</evidence>
<comment type="subcellular location">
    <subcellularLocation>
        <location evidence="1">Secreted</location>
    </subcellularLocation>
</comment>
<organism evidence="9 10">
    <name type="scientific">Jatropha curcas</name>
    <name type="common">Barbados nut</name>
    <dbReference type="NCBI Taxonomy" id="180498"/>
    <lineage>
        <taxon>Eukaryota</taxon>
        <taxon>Viridiplantae</taxon>
        <taxon>Streptophyta</taxon>
        <taxon>Embryophyta</taxon>
        <taxon>Tracheophyta</taxon>
        <taxon>Spermatophyta</taxon>
        <taxon>Magnoliopsida</taxon>
        <taxon>eudicotyledons</taxon>
        <taxon>Gunneridae</taxon>
        <taxon>Pentapetalae</taxon>
        <taxon>rosids</taxon>
        <taxon>fabids</taxon>
        <taxon>Malpighiales</taxon>
        <taxon>Euphorbiaceae</taxon>
        <taxon>Crotonoideae</taxon>
        <taxon>Jatropheae</taxon>
        <taxon>Jatropha</taxon>
    </lineage>
</organism>
<dbReference type="GO" id="GO:0016788">
    <property type="term" value="F:hydrolase activity, acting on ester bonds"/>
    <property type="evidence" value="ECO:0007669"/>
    <property type="project" value="InterPro"/>
</dbReference>
<dbReference type="InterPro" id="IPR051238">
    <property type="entry name" value="GDSL_esterase/lipase"/>
</dbReference>
<evidence type="ECO:0000256" key="3">
    <source>
        <dbReference type="ARBA" id="ARBA00022525"/>
    </source>
</evidence>
<proteinExistence type="inferred from homology"/>
<feature type="signal peptide" evidence="8">
    <location>
        <begin position="1"/>
        <end position="27"/>
    </location>
</feature>
<dbReference type="GO" id="GO:0016042">
    <property type="term" value="P:lipid catabolic process"/>
    <property type="evidence" value="ECO:0007669"/>
    <property type="project" value="UniProtKB-KW"/>
</dbReference>
<comment type="similarity">
    <text evidence="2">Belongs to the 'GDSL' lipolytic enzyme family.</text>
</comment>
<dbReference type="OrthoDB" id="1683520at2759"/>
<keyword evidence="7" id="KW-0443">Lipid metabolism</keyword>
<accession>A0A067JBL7</accession>
<keyword evidence="6" id="KW-0442">Lipid degradation</keyword>
<gene>
    <name evidence="9" type="ORF">JCGZ_21638</name>
</gene>
<feature type="chain" id="PRO_5001642713" evidence="8">
    <location>
        <begin position="28"/>
        <end position="286"/>
    </location>
</feature>
<evidence type="ECO:0000256" key="6">
    <source>
        <dbReference type="ARBA" id="ARBA00022963"/>
    </source>
</evidence>
<evidence type="ECO:0000256" key="8">
    <source>
        <dbReference type="SAM" id="SignalP"/>
    </source>
</evidence>
<keyword evidence="10" id="KW-1185">Reference proteome</keyword>
<keyword evidence="4 8" id="KW-0732">Signal</keyword>
<dbReference type="PANTHER" id="PTHR45650">
    <property type="entry name" value="GDSL-LIKE LIPASE/ACYLHYDROLASE-RELATED"/>
    <property type="match status" value="1"/>
</dbReference>